<feature type="domain" description="AMP-dependent synthetase/ligase" evidence="5">
    <location>
        <begin position="5"/>
        <end position="362"/>
    </location>
</feature>
<evidence type="ECO:0000313" key="8">
    <source>
        <dbReference type="Proteomes" id="UP001329430"/>
    </source>
</evidence>
<dbReference type="Pfam" id="PF13193">
    <property type="entry name" value="AMP-binding_C"/>
    <property type="match status" value="1"/>
</dbReference>
<evidence type="ECO:0000259" key="5">
    <source>
        <dbReference type="Pfam" id="PF00501"/>
    </source>
</evidence>
<comment type="similarity">
    <text evidence="2">Belongs to the ATP-dependent AMP-binding enzyme family.</text>
</comment>
<evidence type="ECO:0000256" key="1">
    <source>
        <dbReference type="ARBA" id="ARBA00004275"/>
    </source>
</evidence>
<evidence type="ECO:0000259" key="6">
    <source>
        <dbReference type="Pfam" id="PF13193"/>
    </source>
</evidence>
<evidence type="ECO:0000256" key="2">
    <source>
        <dbReference type="ARBA" id="ARBA00006432"/>
    </source>
</evidence>
<dbReference type="GO" id="GO:0016405">
    <property type="term" value="F:CoA-ligase activity"/>
    <property type="evidence" value="ECO:0007669"/>
    <property type="project" value="TreeGrafter"/>
</dbReference>
<gene>
    <name evidence="7" type="ORF">RI129_011076</name>
</gene>
<name>A0AAN7ZA70_9COLE</name>
<dbReference type="Gene3D" id="3.40.50.12780">
    <property type="entry name" value="N-terminal domain of ligase-like"/>
    <property type="match status" value="1"/>
</dbReference>
<dbReference type="Gene3D" id="3.30.300.30">
    <property type="match status" value="1"/>
</dbReference>
<keyword evidence="3" id="KW-0436">Ligase</keyword>
<evidence type="ECO:0000256" key="3">
    <source>
        <dbReference type="ARBA" id="ARBA00022598"/>
    </source>
</evidence>
<comment type="subcellular location">
    <subcellularLocation>
        <location evidence="1">Peroxisome</location>
    </subcellularLocation>
</comment>
<evidence type="ECO:0000256" key="4">
    <source>
        <dbReference type="ARBA" id="ARBA00023140"/>
    </source>
</evidence>
<keyword evidence="8" id="KW-1185">Reference proteome</keyword>
<dbReference type="PANTHER" id="PTHR24096:SF149">
    <property type="entry name" value="AMP-BINDING DOMAIN-CONTAINING PROTEIN-RELATED"/>
    <property type="match status" value="1"/>
</dbReference>
<comment type="caution">
    <text evidence="7">The sequence shown here is derived from an EMBL/GenBank/DDBJ whole genome shotgun (WGS) entry which is preliminary data.</text>
</comment>
<dbReference type="InterPro" id="IPR045851">
    <property type="entry name" value="AMP-bd_C_sf"/>
</dbReference>
<accession>A0AAN7ZA70</accession>
<keyword evidence="4" id="KW-0576">Peroxisome</keyword>
<evidence type="ECO:0000313" key="7">
    <source>
        <dbReference type="EMBL" id="KAK5640265.1"/>
    </source>
</evidence>
<feature type="domain" description="AMP-binding enzyme C-terminal" evidence="6">
    <location>
        <begin position="412"/>
        <end position="488"/>
    </location>
</feature>
<dbReference type="PANTHER" id="PTHR24096">
    <property type="entry name" value="LONG-CHAIN-FATTY-ACID--COA LIGASE"/>
    <property type="match status" value="1"/>
</dbReference>
<dbReference type="InterPro" id="IPR025110">
    <property type="entry name" value="AMP-bd_C"/>
</dbReference>
<reference evidence="7 8" key="1">
    <citation type="journal article" date="2024" name="Insects">
        <title>An Improved Chromosome-Level Genome Assembly of the Firefly Pyrocoelia pectoralis.</title>
        <authorList>
            <person name="Fu X."/>
            <person name="Meyer-Rochow V.B."/>
            <person name="Ballantyne L."/>
            <person name="Zhu X."/>
        </authorList>
    </citation>
    <scope>NUCLEOTIDE SEQUENCE [LARGE SCALE GENOMIC DNA]</scope>
    <source>
        <strain evidence="7">XCY_ONT2</strain>
    </source>
</reference>
<dbReference type="Proteomes" id="UP001329430">
    <property type="component" value="Chromosome 8"/>
</dbReference>
<dbReference type="EMBL" id="JAVRBK010000008">
    <property type="protein sequence ID" value="KAK5640265.1"/>
    <property type="molecule type" value="Genomic_DNA"/>
</dbReference>
<protein>
    <submittedName>
        <fullName evidence="7">Uncharacterized protein</fullName>
    </submittedName>
</protein>
<dbReference type="AlphaFoldDB" id="A0AAN7ZA70"/>
<dbReference type="InterPro" id="IPR020845">
    <property type="entry name" value="AMP-binding_CS"/>
</dbReference>
<dbReference type="Pfam" id="PF00501">
    <property type="entry name" value="AMP-binding"/>
    <property type="match status" value="1"/>
</dbReference>
<dbReference type="InterPro" id="IPR000873">
    <property type="entry name" value="AMP-dep_synth/lig_dom"/>
</dbReference>
<sequence>MVKNKGKIAQIEGLTGKSTTFGELLQNSVRLALNMQEKGIEYGDIISICSNDNEDVPLTFIASLFLGVTVSALEPSFGLDDLINSLKQICPKMIFVEPKILEKIVEALTSNGLDCRIVVFGATERHTTFSDMIRPVDCENDFRPVPVTSLLETAYIVFTSGTTGIPKTIRHNHHSVQYQYFSLIQKNFCWDMLLHYSTPFWTLYTQFLGITIILGTTRVFYPTFYENYWDFVKYKITTAFFSVTEISTLCIHQRPKNLNLRGLKILIGGNVVHRNHLERIRTVFYDADLYVCYGFTEIPGTLTSFACKKTDWELKSVNPTSVGTGFPGISYKVVDCVTEEILGPNKVGELRVKAQFPLGGYYKSHPISLWDSYGWLKTGDMVYYNDDRCFYVIDRVKHMFKYKDYHVVPRVLEEILESHPAVQRAAVVGVPNEEDGHHPLGFVVLKSSVEAVTSRILEDFVEQRVADYLRLRAGVKIVDKFPTTRTGKVRKWLLQERL</sequence>
<dbReference type="SUPFAM" id="SSF56801">
    <property type="entry name" value="Acetyl-CoA synthetase-like"/>
    <property type="match status" value="1"/>
</dbReference>
<dbReference type="InterPro" id="IPR042099">
    <property type="entry name" value="ANL_N_sf"/>
</dbReference>
<dbReference type="PROSITE" id="PS00455">
    <property type="entry name" value="AMP_BINDING"/>
    <property type="match status" value="1"/>
</dbReference>
<dbReference type="GO" id="GO:0005777">
    <property type="term" value="C:peroxisome"/>
    <property type="evidence" value="ECO:0007669"/>
    <property type="project" value="UniProtKB-SubCell"/>
</dbReference>
<organism evidence="7 8">
    <name type="scientific">Pyrocoelia pectoralis</name>
    <dbReference type="NCBI Taxonomy" id="417401"/>
    <lineage>
        <taxon>Eukaryota</taxon>
        <taxon>Metazoa</taxon>
        <taxon>Ecdysozoa</taxon>
        <taxon>Arthropoda</taxon>
        <taxon>Hexapoda</taxon>
        <taxon>Insecta</taxon>
        <taxon>Pterygota</taxon>
        <taxon>Neoptera</taxon>
        <taxon>Endopterygota</taxon>
        <taxon>Coleoptera</taxon>
        <taxon>Polyphaga</taxon>
        <taxon>Elateriformia</taxon>
        <taxon>Elateroidea</taxon>
        <taxon>Lampyridae</taxon>
        <taxon>Lampyrinae</taxon>
        <taxon>Pyrocoelia</taxon>
    </lineage>
</organism>
<proteinExistence type="inferred from homology"/>